<dbReference type="HOGENOM" id="CLU_098901_2_1_1"/>
<dbReference type="OMA" id="TGWFDIQ"/>
<gene>
    <name evidence="4" type="ORF">SELMODRAFT_408831</name>
</gene>
<evidence type="ECO:0000313" key="5">
    <source>
        <dbReference type="Proteomes" id="UP000001514"/>
    </source>
</evidence>
<organism evidence="5">
    <name type="scientific">Selaginella moellendorffii</name>
    <name type="common">Spikemoss</name>
    <dbReference type="NCBI Taxonomy" id="88036"/>
    <lineage>
        <taxon>Eukaryota</taxon>
        <taxon>Viridiplantae</taxon>
        <taxon>Streptophyta</taxon>
        <taxon>Embryophyta</taxon>
        <taxon>Tracheophyta</taxon>
        <taxon>Lycopodiopsida</taxon>
        <taxon>Selaginellales</taxon>
        <taxon>Selaginellaceae</taxon>
        <taxon>Selaginella</taxon>
    </lineage>
</organism>
<dbReference type="InterPro" id="IPR008972">
    <property type="entry name" value="Cupredoxin"/>
</dbReference>
<dbReference type="KEGG" id="smo:SELMODRAFT_408831"/>
<feature type="domain" description="Phytocyanin" evidence="3">
    <location>
        <begin position="27"/>
        <end position="139"/>
    </location>
</feature>
<keyword evidence="5" id="KW-1185">Reference proteome</keyword>
<feature type="region of interest" description="Disordered" evidence="1">
    <location>
        <begin position="144"/>
        <end position="188"/>
    </location>
</feature>
<dbReference type="FunCoup" id="D8RA37">
    <property type="interactions" value="113"/>
</dbReference>
<evidence type="ECO:0000256" key="2">
    <source>
        <dbReference type="SAM" id="SignalP"/>
    </source>
</evidence>
<feature type="signal peptide" evidence="2">
    <location>
        <begin position="1"/>
        <end position="25"/>
    </location>
</feature>
<proteinExistence type="predicted"/>
<dbReference type="InParanoid" id="D8RA37"/>
<dbReference type="InterPro" id="IPR039391">
    <property type="entry name" value="Phytocyanin-like"/>
</dbReference>
<dbReference type="SUPFAM" id="SSF49503">
    <property type="entry name" value="Cupredoxins"/>
    <property type="match status" value="1"/>
</dbReference>
<dbReference type="Pfam" id="PF02298">
    <property type="entry name" value="Cu_bind_like"/>
    <property type="match status" value="1"/>
</dbReference>
<keyword evidence="2" id="KW-0732">Signal</keyword>
<dbReference type="PROSITE" id="PS51485">
    <property type="entry name" value="PHYTOCYANIN"/>
    <property type="match status" value="1"/>
</dbReference>
<feature type="compositionally biased region" description="Pro residues" evidence="1">
    <location>
        <begin position="172"/>
        <end position="181"/>
    </location>
</feature>
<dbReference type="eggNOG" id="ENOG502RY0R">
    <property type="taxonomic scope" value="Eukaryota"/>
</dbReference>
<dbReference type="PANTHER" id="PTHR33021:SF6">
    <property type="entry name" value="EARLY NODULIN-LIKE PROTEIN 18"/>
    <property type="match status" value="1"/>
</dbReference>
<feature type="chain" id="PRO_5003121639" description="Phytocyanin domain-containing protein" evidence="2">
    <location>
        <begin position="26"/>
        <end position="211"/>
    </location>
</feature>
<evidence type="ECO:0000256" key="1">
    <source>
        <dbReference type="SAM" id="MobiDB-lite"/>
    </source>
</evidence>
<dbReference type="CDD" id="cd04216">
    <property type="entry name" value="Phytocyanin"/>
    <property type="match status" value="1"/>
</dbReference>
<dbReference type="Proteomes" id="UP000001514">
    <property type="component" value="Unassembled WGS sequence"/>
</dbReference>
<reference evidence="4 5" key="1">
    <citation type="journal article" date="2011" name="Science">
        <title>The Selaginella genome identifies genetic changes associated with the evolution of vascular plants.</title>
        <authorList>
            <person name="Banks J.A."/>
            <person name="Nishiyama T."/>
            <person name="Hasebe M."/>
            <person name="Bowman J.L."/>
            <person name="Gribskov M."/>
            <person name="dePamphilis C."/>
            <person name="Albert V.A."/>
            <person name="Aono N."/>
            <person name="Aoyama T."/>
            <person name="Ambrose B.A."/>
            <person name="Ashton N.W."/>
            <person name="Axtell M.J."/>
            <person name="Barker E."/>
            <person name="Barker M.S."/>
            <person name="Bennetzen J.L."/>
            <person name="Bonawitz N.D."/>
            <person name="Chapple C."/>
            <person name="Cheng C."/>
            <person name="Correa L.G."/>
            <person name="Dacre M."/>
            <person name="DeBarry J."/>
            <person name="Dreyer I."/>
            <person name="Elias M."/>
            <person name="Engstrom E.M."/>
            <person name="Estelle M."/>
            <person name="Feng L."/>
            <person name="Finet C."/>
            <person name="Floyd S.K."/>
            <person name="Frommer W.B."/>
            <person name="Fujita T."/>
            <person name="Gramzow L."/>
            <person name="Gutensohn M."/>
            <person name="Harholt J."/>
            <person name="Hattori M."/>
            <person name="Heyl A."/>
            <person name="Hirai T."/>
            <person name="Hiwatashi Y."/>
            <person name="Ishikawa M."/>
            <person name="Iwata M."/>
            <person name="Karol K.G."/>
            <person name="Koehler B."/>
            <person name="Kolukisaoglu U."/>
            <person name="Kubo M."/>
            <person name="Kurata T."/>
            <person name="Lalonde S."/>
            <person name="Li K."/>
            <person name="Li Y."/>
            <person name="Litt A."/>
            <person name="Lyons E."/>
            <person name="Manning G."/>
            <person name="Maruyama T."/>
            <person name="Michael T.P."/>
            <person name="Mikami K."/>
            <person name="Miyazaki S."/>
            <person name="Morinaga S."/>
            <person name="Murata T."/>
            <person name="Mueller-Roeber B."/>
            <person name="Nelson D.R."/>
            <person name="Obara M."/>
            <person name="Oguri Y."/>
            <person name="Olmstead R.G."/>
            <person name="Onodera N."/>
            <person name="Petersen B.L."/>
            <person name="Pils B."/>
            <person name="Prigge M."/>
            <person name="Rensing S.A."/>
            <person name="Riano-Pachon D.M."/>
            <person name="Roberts A.W."/>
            <person name="Sato Y."/>
            <person name="Scheller H.V."/>
            <person name="Schulz B."/>
            <person name="Schulz C."/>
            <person name="Shakirov E.V."/>
            <person name="Shibagaki N."/>
            <person name="Shinohara N."/>
            <person name="Shippen D.E."/>
            <person name="Soerensen I."/>
            <person name="Sotooka R."/>
            <person name="Sugimoto N."/>
            <person name="Sugita M."/>
            <person name="Sumikawa N."/>
            <person name="Tanurdzic M."/>
            <person name="Theissen G."/>
            <person name="Ulvskov P."/>
            <person name="Wakazuki S."/>
            <person name="Weng J.K."/>
            <person name="Willats W.W."/>
            <person name="Wipf D."/>
            <person name="Wolf P.G."/>
            <person name="Yang L."/>
            <person name="Zimmer A.D."/>
            <person name="Zhu Q."/>
            <person name="Mitros T."/>
            <person name="Hellsten U."/>
            <person name="Loque D."/>
            <person name="Otillar R."/>
            <person name="Salamov A."/>
            <person name="Schmutz J."/>
            <person name="Shapiro H."/>
            <person name="Lindquist E."/>
            <person name="Lucas S."/>
            <person name="Rokhsar D."/>
            <person name="Grigoriev I.V."/>
        </authorList>
    </citation>
    <scope>NUCLEOTIDE SEQUENCE [LARGE SCALE GENOMIC DNA]</scope>
</reference>
<dbReference type="InterPro" id="IPR003245">
    <property type="entry name" value="Phytocyanin_dom"/>
</dbReference>
<dbReference type="GO" id="GO:0005886">
    <property type="term" value="C:plasma membrane"/>
    <property type="evidence" value="ECO:0000318"/>
    <property type="project" value="GO_Central"/>
</dbReference>
<dbReference type="PANTHER" id="PTHR33021">
    <property type="entry name" value="BLUE COPPER PROTEIN"/>
    <property type="match status" value="1"/>
</dbReference>
<protein>
    <recommendedName>
        <fullName evidence="3">Phytocyanin domain-containing protein</fullName>
    </recommendedName>
</protein>
<name>D8RA37_SELML</name>
<dbReference type="FunFam" id="2.60.40.420:FF:000048">
    <property type="entry name" value="Early nodulin-like protein 18"/>
    <property type="match status" value="1"/>
</dbReference>
<accession>D8RA37</accession>
<dbReference type="Gene3D" id="2.60.40.420">
    <property type="entry name" value="Cupredoxins - blue copper proteins"/>
    <property type="match status" value="1"/>
</dbReference>
<dbReference type="GO" id="GO:0009055">
    <property type="term" value="F:electron transfer activity"/>
    <property type="evidence" value="ECO:0007669"/>
    <property type="project" value="InterPro"/>
</dbReference>
<dbReference type="AlphaFoldDB" id="D8RA37"/>
<dbReference type="EMBL" id="GL377574">
    <property type="protein sequence ID" value="EFJ31262.1"/>
    <property type="molecule type" value="Genomic_DNA"/>
</dbReference>
<sequence length="211" mass="22245">MRNSSPLLLLLVPLWIQIASQLVGAYTTYIVGGDTGWTIPTASNTIVNYTAWASSLTASLGDSLVFRYDPSHTVVQTNNLTTYQSCDATADDETLKIWSSSGSSTVMLTTTGTTYFFCSADDGSHCRDSGMRFAIQVSFGQGLPATPKAAPSPQDGSDDGDDLNFPNFDKFAPPPPPPSPPADSSATAPASLRGFQLAWVLAAALVLGRLA</sequence>
<evidence type="ECO:0000259" key="3">
    <source>
        <dbReference type="PROSITE" id="PS51485"/>
    </source>
</evidence>
<dbReference type="STRING" id="88036.D8RA37"/>
<evidence type="ECO:0000313" key="4">
    <source>
        <dbReference type="EMBL" id="EFJ31262.1"/>
    </source>
</evidence>
<dbReference type="Gramene" id="EFJ31262">
    <property type="protein sequence ID" value="EFJ31262"/>
    <property type="gene ID" value="SELMODRAFT_408831"/>
</dbReference>
<dbReference type="OrthoDB" id="783836at2759"/>